<name>A0A1T3CDZ9_9HYPO</name>
<evidence type="ECO:0000313" key="2">
    <source>
        <dbReference type="EMBL" id="OPB39347.1"/>
    </source>
</evidence>
<organism evidence="2 3">
    <name type="scientific">Trichoderma guizhouense</name>
    <dbReference type="NCBI Taxonomy" id="1491466"/>
    <lineage>
        <taxon>Eukaryota</taxon>
        <taxon>Fungi</taxon>
        <taxon>Dikarya</taxon>
        <taxon>Ascomycota</taxon>
        <taxon>Pezizomycotina</taxon>
        <taxon>Sordariomycetes</taxon>
        <taxon>Hypocreomycetidae</taxon>
        <taxon>Hypocreales</taxon>
        <taxon>Hypocreaceae</taxon>
        <taxon>Trichoderma</taxon>
    </lineage>
</organism>
<evidence type="ECO:0000313" key="3">
    <source>
        <dbReference type="Proteomes" id="UP000191004"/>
    </source>
</evidence>
<gene>
    <name evidence="2" type="ORF">A0O28_0050530</name>
</gene>
<feature type="compositionally biased region" description="Low complexity" evidence="1">
    <location>
        <begin position="63"/>
        <end position="78"/>
    </location>
</feature>
<comment type="caution">
    <text evidence="2">The sequence shown here is derived from an EMBL/GenBank/DDBJ whole genome shotgun (WGS) entry which is preliminary data.</text>
</comment>
<feature type="region of interest" description="Disordered" evidence="1">
    <location>
        <begin position="467"/>
        <end position="501"/>
    </location>
</feature>
<feature type="region of interest" description="Disordered" evidence="1">
    <location>
        <begin position="187"/>
        <end position="230"/>
    </location>
</feature>
<feature type="compositionally biased region" description="Basic and acidic residues" evidence="1">
    <location>
        <begin position="210"/>
        <end position="230"/>
    </location>
</feature>
<accession>A0A1T3CDZ9</accession>
<dbReference type="Proteomes" id="UP000191004">
    <property type="component" value="Unassembled WGS sequence"/>
</dbReference>
<dbReference type="OrthoDB" id="5422510at2759"/>
<feature type="region of interest" description="Disordered" evidence="1">
    <location>
        <begin position="1"/>
        <end position="88"/>
    </location>
</feature>
<evidence type="ECO:0000256" key="1">
    <source>
        <dbReference type="SAM" id="MobiDB-lite"/>
    </source>
</evidence>
<dbReference type="EMBL" id="LVVK01000019">
    <property type="protein sequence ID" value="OPB39347.1"/>
    <property type="molecule type" value="Genomic_DNA"/>
</dbReference>
<proteinExistence type="predicted"/>
<protein>
    <submittedName>
        <fullName evidence="2">Uncharacterized protein</fullName>
    </submittedName>
</protein>
<dbReference type="PANTHER" id="PTHR42032:SF1">
    <property type="entry name" value="YALI0E30679P"/>
    <property type="match status" value="1"/>
</dbReference>
<sequence length="501" mass="54920">MSAAAMPDDGRQASTASSSARPGLAASSGISLGHGVGNASNLNANAPPGHSIRRVKTLDEPSMRSGSMSRHFSSDSSSEAPPRRSSNFSDYSLNEARDILNPRPHAHGEVSHHDSSPLASLSLAFALLPAIAGVLFQNGTSVVTDIMLLGLAAIFLHWSVTQPWQWYHAAQEVRTFEEQSINIALETDSDLDSQAKAPSTSTPLDDVPEEREGDKADASNSEKRETREKVVTEQQQAALKELYRHESLALASCFVLPMLSAYLLHYIRGQLSRPSEGLVSNFNLTIFLMAAELRVLSHIITLVQSRTLHLQKIVQDSPFGQRVGTETLLEEMLRRLERLETLSTSQGNVIAGHGESLGTTTATVSRDVRNTIQPELDALNRAVRRYEKKATLLQLQTEARFSQMHARLEDAISLAAAAAKQSNQRSNWLPWAWKLIVTAATFPFKVFLEILALPLKPIVAFANRNKQPSSANLRAPRSKPGKPPVSVKYNGDRVPPRIIKR</sequence>
<dbReference type="AlphaFoldDB" id="A0A1T3CDZ9"/>
<dbReference type="PANTHER" id="PTHR42032">
    <property type="entry name" value="YALI0E30679P"/>
    <property type="match status" value="1"/>
</dbReference>
<keyword evidence="3" id="KW-1185">Reference proteome</keyword>
<reference evidence="2 3" key="1">
    <citation type="submission" date="2016-04" db="EMBL/GenBank/DDBJ databases">
        <title>Multiple horizontal gene transfer events from other fungi enriched the ability of the initially mycotrophic fungus Trichoderma (Ascomycota) to feed on dead plant biomass.</title>
        <authorList>
            <person name="Atanasova L."/>
            <person name="Chenthamara K."/>
            <person name="Zhang J."/>
            <person name="Grujic M."/>
            <person name="Henrissat B."/>
            <person name="Kuo A."/>
            <person name="Aertz A."/>
            <person name="Salamov A."/>
            <person name="Lipzen A."/>
            <person name="Labutti K."/>
            <person name="Barry K."/>
            <person name="Miao Y."/>
            <person name="Rahimi M.J."/>
            <person name="Shen Q."/>
            <person name="Grigoriev I.V."/>
            <person name="Kubicek C.P."/>
            <person name="Druzhinina I.S."/>
        </authorList>
    </citation>
    <scope>NUCLEOTIDE SEQUENCE [LARGE SCALE GENOMIC DNA]</scope>
    <source>
        <strain evidence="2 3">NJAU 4742</strain>
    </source>
</reference>